<reference evidence="1 2" key="2">
    <citation type="journal article" date="2018" name="Plant J.">
        <title>The Physcomitrella patens chromosome-scale assembly reveals moss genome structure and evolution.</title>
        <authorList>
            <person name="Lang D."/>
            <person name="Ullrich K.K."/>
            <person name="Murat F."/>
            <person name="Fuchs J."/>
            <person name="Jenkins J."/>
            <person name="Haas F.B."/>
            <person name="Piednoel M."/>
            <person name="Gundlach H."/>
            <person name="Van Bel M."/>
            <person name="Meyberg R."/>
            <person name="Vives C."/>
            <person name="Morata J."/>
            <person name="Symeonidi A."/>
            <person name="Hiss M."/>
            <person name="Muchero W."/>
            <person name="Kamisugi Y."/>
            <person name="Saleh O."/>
            <person name="Blanc G."/>
            <person name="Decker E.L."/>
            <person name="van Gessel N."/>
            <person name="Grimwood J."/>
            <person name="Hayes R.D."/>
            <person name="Graham S.W."/>
            <person name="Gunter L.E."/>
            <person name="McDaniel S.F."/>
            <person name="Hoernstein S.N.W."/>
            <person name="Larsson A."/>
            <person name="Li F.W."/>
            <person name="Perroud P.F."/>
            <person name="Phillips J."/>
            <person name="Ranjan P."/>
            <person name="Rokshar D.S."/>
            <person name="Rothfels C.J."/>
            <person name="Schneider L."/>
            <person name="Shu S."/>
            <person name="Stevenson D.W."/>
            <person name="Thummler F."/>
            <person name="Tillich M."/>
            <person name="Villarreal Aguilar J.C."/>
            <person name="Widiez T."/>
            <person name="Wong G.K."/>
            <person name="Wymore A."/>
            <person name="Zhang Y."/>
            <person name="Zimmer A.D."/>
            <person name="Quatrano R.S."/>
            <person name="Mayer K.F.X."/>
            <person name="Goodstein D."/>
            <person name="Casacuberta J.M."/>
            <person name="Vandepoele K."/>
            <person name="Reski R."/>
            <person name="Cuming A.C."/>
            <person name="Tuskan G.A."/>
            <person name="Maumus F."/>
            <person name="Salse J."/>
            <person name="Schmutz J."/>
            <person name="Rensing S.A."/>
        </authorList>
    </citation>
    <scope>NUCLEOTIDE SEQUENCE [LARGE SCALE GENOMIC DNA]</scope>
    <source>
        <strain evidence="1 2">cv. Gransden 2004</strain>
    </source>
</reference>
<dbReference type="OrthoDB" id="194386at2759"/>
<accession>A9S7C4</accession>
<dbReference type="PANTHER" id="PTHR14614">
    <property type="entry name" value="HEPATOCELLULAR CARCINOMA-ASSOCIATED ANTIGEN"/>
    <property type="match status" value="1"/>
</dbReference>
<dbReference type="EnsemblPlants" id="Pp3c6_24550V3.12">
    <property type="protein sequence ID" value="Pp3c6_24550V3.12"/>
    <property type="gene ID" value="Pp3c6_24550"/>
</dbReference>
<dbReference type="PANTHER" id="PTHR14614:SF130">
    <property type="entry name" value="PROTEIN-LYSINE N-METHYLTRANSFERASE EEF2KMT"/>
    <property type="match status" value="1"/>
</dbReference>
<proteinExistence type="predicted"/>
<protein>
    <recommendedName>
        <fullName evidence="3">FAM86 N-terminal domain-containing protein</fullName>
    </recommendedName>
</protein>
<organism evidence="1 2">
    <name type="scientific">Physcomitrium patens</name>
    <name type="common">Spreading-leaved earth moss</name>
    <name type="synonym">Physcomitrella patens</name>
    <dbReference type="NCBI Taxonomy" id="3218"/>
    <lineage>
        <taxon>Eukaryota</taxon>
        <taxon>Viridiplantae</taxon>
        <taxon>Streptophyta</taxon>
        <taxon>Embryophyta</taxon>
        <taxon>Bryophyta</taxon>
        <taxon>Bryophytina</taxon>
        <taxon>Bryopsida</taxon>
        <taxon>Funariidae</taxon>
        <taxon>Funariales</taxon>
        <taxon>Funariaceae</taxon>
        <taxon>Physcomitrium</taxon>
    </lineage>
</organism>
<dbReference type="AlphaFoldDB" id="A9S7C4"/>
<dbReference type="EnsemblPlants" id="Pp3c6_24550V3.9">
    <property type="protein sequence ID" value="Pp3c6_24550V3.9"/>
    <property type="gene ID" value="Pp3c6_24550"/>
</dbReference>
<dbReference type="Gene3D" id="3.40.50.150">
    <property type="entry name" value="Vaccinia Virus protein VP39"/>
    <property type="match status" value="1"/>
</dbReference>
<evidence type="ECO:0000313" key="1">
    <source>
        <dbReference type="EnsemblPlants" id="Pp3c6_24550V3.9"/>
    </source>
</evidence>
<dbReference type="Gramene" id="Pp3c6_24550V3.12">
    <property type="protein sequence ID" value="Pp3c6_24550V3.12"/>
    <property type="gene ID" value="Pp3c6_24550"/>
</dbReference>
<keyword evidence="2" id="KW-1185">Reference proteome</keyword>
<evidence type="ECO:0008006" key="3">
    <source>
        <dbReference type="Google" id="ProtNLM"/>
    </source>
</evidence>
<dbReference type="InterPro" id="IPR019410">
    <property type="entry name" value="Methyltransf_16"/>
</dbReference>
<dbReference type="HOGENOM" id="CLU_038942_2_0_1"/>
<dbReference type="Proteomes" id="UP000006727">
    <property type="component" value="Chromosome 6"/>
</dbReference>
<sequence length="378" mass="41921">MDISKVFEMEINPDGRALRAAFRAMEPTSVIISLARKLGRSVLSNDAQSFFLDMCINDEIFKLYPPSWLYVRRTLKEIILAAEKDGEEVSDGLYELHAIYLLPPQDGSSELASKCYKTFTYTVPPKSRSYLACQTDSKKFLEEDEQLVTLRVSSNMLEGGTGCSTWPAGLLLSEFVLSHPELFFGKNCLEVGAGTGMVGVLLARIGTGKIMLTDGSLATLANLKNNLSINNVEVEEAQQANSDLNTHSSTRVECRQLTWETLFDKERNLDCNVILGADLIYDPLNIPPLVNLLASLLPVGRPIRTNGLEQNVYEYPVAFIASAIRNPDTLVYFVETVRKAGLKMAEVGETMRPAICLTGISDLDRSTILIHKIQAWKD</sequence>
<dbReference type="OMA" id="MCINDEI"/>
<dbReference type="FunCoup" id="A9S7C4">
    <property type="interactions" value="3402"/>
</dbReference>
<gene>
    <name evidence="1" type="primary">LOC112283361</name>
</gene>
<dbReference type="Pfam" id="PF10294">
    <property type="entry name" value="Methyltransf_16"/>
    <property type="match status" value="1"/>
</dbReference>
<dbReference type="GO" id="GO:0008276">
    <property type="term" value="F:protein methyltransferase activity"/>
    <property type="evidence" value="ECO:0000318"/>
    <property type="project" value="GO_Central"/>
</dbReference>
<dbReference type="InterPro" id="IPR029063">
    <property type="entry name" value="SAM-dependent_MTases_sf"/>
</dbReference>
<evidence type="ECO:0000313" key="2">
    <source>
        <dbReference type="Proteomes" id="UP000006727"/>
    </source>
</evidence>
<dbReference type="eggNOG" id="KOG2497">
    <property type="taxonomic scope" value="Eukaryota"/>
</dbReference>
<dbReference type="SUPFAM" id="SSF53335">
    <property type="entry name" value="S-adenosyl-L-methionine-dependent methyltransferases"/>
    <property type="match status" value="1"/>
</dbReference>
<dbReference type="KEGG" id="ppp:112283361"/>
<dbReference type="Gramene" id="Pp3c6_24550V3.9">
    <property type="protein sequence ID" value="Pp3c6_24550V3.9"/>
    <property type="gene ID" value="Pp3c6_24550"/>
</dbReference>
<name>A9S7C4_PHYPA</name>
<dbReference type="GeneID" id="112283361"/>
<reference evidence="1" key="3">
    <citation type="submission" date="2020-12" db="UniProtKB">
        <authorList>
            <consortium name="EnsemblPlants"/>
        </authorList>
    </citation>
    <scope>IDENTIFICATION</scope>
</reference>
<dbReference type="RefSeq" id="XP_024377721.1">
    <property type="nucleotide sequence ID" value="XM_024521953.2"/>
</dbReference>
<dbReference type="EMBL" id="ABEU02000006">
    <property type="status" value="NOT_ANNOTATED_CDS"/>
    <property type="molecule type" value="Genomic_DNA"/>
</dbReference>
<reference evidence="1 2" key="1">
    <citation type="journal article" date="2008" name="Science">
        <title>The Physcomitrella genome reveals evolutionary insights into the conquest of land by plants.</title>
        <authorList>
            <person name="Rensing S."/>
            <person name="Lang D."/>
            <person name="Zimmer A."/>
            <person name="Terry A."/>
            <person name="Salamov A."/>
            <person name="Shapiro H."/>
            <person name="Nishiyama T."/>
            <person name="Perroud P.-F."/>
            <person name="Lindquist E."/>
            <person name="Kamisugi Y."/>
            <person name="Tanahashi T."/>
            <person name="Sakakibara K."/>
            <person name="Fujita T."/>
            <person name="Oishi K."/>
            <person name="Shin-I T."/>
            <person name="Kuroki Y."/>
            <person name="Toyoda A."/>
            <person name="Suzuki Y."/>
            <person name="Hashimoto A."/>
            <person name="Yamaguchi K."/>
            <person name="Sugano A."/>
            <person name="Kohara Y."/>
            <person name="Fujiyama A."/>
            <person name="Anterola A."/>
            <person name="Aoki S."/>
            <person name="Ashton N."/>
            <person name="Barbazuk W.B."/>
            <person name="Barker E."/>
            <person name="Bennetzen J."/>
            <person name="Bezanilla M."/>
            <person name="Blankenship R."/>
            <person name="Cho S.H."/>
            <person name="Dutcher S."/>
            <person name="Estelle M."/>
            <person name="Fawcett J.A."/>
            <person name="Gundlach H."/>
            <person name="Hanada K."/>
            <person name="Heyl A."/>
            <person name="Hicks K.A."/>
            <person name="Hugh J."/>
            <person name="Lohr M."/>
            <person name="Mayer K."/>
            <person name="Melkozernov A."/>
            <person name="Murata T."/>
            <person name="Nelson D."/>
            <person name="Pils B."/>
            <person name="Prigge M."/>
            <person name="Reiss B."/>
            <person name="Renner T."/>
            <person name="Rombauts S."/>
            <person name="Rushton P."/>
            <person name="Sanderfoot A."/>
            <person name="Schween G."/>
            <person name="Shiu S.-H."/>
            <person name="Stueber K."/>
            <person name="Theodoulou F.L."/>
            <person name="Tu H."/>
            <person name="Van de Peer Y."/>
            <person name="Verrier P.J."/>
            <person name="Waters E."/>
            <person name="Wood A."/>
            <person name="Yang L."/>
            <person name="Cove D."/>
            <person name="Cuming A."/>
            <person name="Hasebe M."/>
            <person name="Lucas S."/>
            <person name="Mishler D.B."/>
            <person name="Reski R."/>
            <person name="Grigoriev I."/>
            <person name="Quatrano R.S."/>
            <person name="Boore J.L."/>
        </authorList>
    </citation>
    <scope>NUCLEOTIDE SEQUENCE [LARGE SCALE GENOMIC DNA]</scope>
    <source>
        <strain evidence="1 2">cv. Gransden 2004</strain>
    </source>
</reference>